<sequence length="99" mass="10625">MHARLSTFQGSPEGVEDSVRNAHETVLPALRSVDGFRGLMVLVDRASGRQLALTLWDSEQAMESGGTAADLIRSDSARQSGLSVEDVQHYQVALDALDG</sequence>
<organism evidence="1 2">
    <name type="scientific">Streptomyces massasporeus</name>
    <dbReference type="NCBI Taxonomy" id="67324"/>
    <lineage>
        <taxon>Bacteria</taxon>
        <taxon>Bacillati</taxon>
        <taxon>Actinomycetota</taxon>
        <taxon>Actinomycetes</taxon>
        <taxon>Kitasatosporales</taxon>
        <taxon>Streptomycetaceae</taxon>
        <taxon>Streptomyces</taxon>
    </lineage>
</organism>
<comment type="caution">
    <text evidence="1">The sequence shown here is derived from an EMBL/GenBank/DDBJ whole genome shotgun (WGS) entry which is preliminary data.</text>
</comment>
<dbReference type="EMBL" id="JBIAFP010000030">
    <property type="protein sequence ID" value="MFE9230045.1"/>
    <property type="molecule type" value="Genomic_DNA"/>
</dbReference>
<dbReference type="SUPFAM" id="SSF54909">
    <property type="entry name" value="Dimeric alpha+beta barrel"/>
    <property type="match status" value="1"/>
</dbReference>
<evidence type="ECO:0000313" key="2">
    <source>
        <dbReference type="Proteomes" id="UP001601288"/>
    </source>
</evidence>
<gene>
    <name evidence="1" type="ORF">ACFYM3_36800</name>
</gene>
<reference evidence="1 2" key="1">
    <citation type="submission" date="2024-10" db="EMBL/GenBank/DDBJ databases">
        <title>The Natural Products Discovery Center: Release of the First 8490 Sequenced Strains for Exploring Actinobacteria Biosynthetic Diversity.</title>
        <authorList>
            <person name="Kalkreuter E."/>
            <person name="Kautsar S.A."/>
            <person name="Yang D."/>
            <person name="Bader C.D."/>
            <person name="Teijaro C.N."/>
            <person name="Fluegel L."/>
            <person name="Davis C.M."/>
            <person name="Simpson J.R."/>
            <person name="Lauterbach L."/>
            <person name="Steele A.D."/>
            <person name="Gui C."/>
            <person name="Meng S."/>
            <person name="Li G."/>
            <person name="Viehrig K."/>
            <person name="Ye F."/>
            <person name="Su P."/>
            <person name="Kiefer A.F."/>
            <person name="Nichols A."/>
            <person name="Cepeda A.J."/>
            <person name="Yan W."/>
            <person name="Fan B."/>
            <person name="Jiang Y."/>
            <person name="Adhikari A."/>
            <person name="Zheng C.-J."/>
            <person name="Schuster L."/>
            <person name="Cowan T.M."/>
            <person name="Smanski M.J."/>
            <person name="Chevrette M.G."/>
            <person name="De Carvalho L.P.S."/>
            <person name="Shen B."/>
        </authorList>
    </citation>
    <scope>NUCLEOTIDE SEQUENCE [LARGE SCALE GENOMIC DNA]</scope>
    <source>
        <strain evidence="1 2">NPDC007066</strain>
    </source>
</reference>
<keyword evidence="2" id="KW-1185">Reference proteome</keyword>
<evidence type="ECO:0008006" key="3">
    <source>
        <dbReference type="Google" id="ProtNLM"/>
    </source>
</evidence>
<evidence type="ECO:0000313" key="1">
    <source>
        <dbReference type="EMBL" id="MFE9230045.1"/>
    </source>
</evidence>
<accession>A0ABW6LNQ2</accession>
<dbReference type="RefSeq" id="WP_358289128.1">
    <property type="nucleotide sequence ID" value="NZ_JBEYGJ010000037.1"/>
</dbReference>
<name>A0ABW6LNQ2_9ACTN</name>
<dbReference type="Proteomes" id="UP001601288">
    <property type="component" value="Unassembled WGS sequence"/>
</dbReference>
<protein>
    <recommendedName>
        <fullName evidence="3">ABM domain-containing protein</fullName>
    </recommendedName>
</protein>
<proteinExistence type="predicted"/>
<dbReference type="InterPro" id="IPR011008">
    <property type="entry name" value="Dimeric_a/b-barrel"/>
</dbReference>